<feature type="compositionally biased region" description="Acidic residues" evidence="1">
    <location>
        <begin position="179"/>
        <end position="188"/>
    </location>
</feature>
<feature type="compositionally biased region" description="Polar residues" evidence="1">
    <location>
        <begin position="249"/>
        <end position="264"/>
    </location>
</feature>
<feature type="region of interest" description="Disordered" evidence="1">
    <location>
        <begin position="17"/>
        <end position="286"/>
    </location>
</feature>
<dbReference type="Proteomes" id="UP000011586">
    <property type="component" value="Unassembled WGS sequence"/>
</dbReference>
<gene>
    <name evidence="2" type="ORF">C463_02141</name>
</gene>
<dbReference type="PATRIC" id="fig|1227465.4.peg.420"/>
<organism evidence="2 3">
    <name type="scientific">Halorubrum californiense DSM 19288</name>
    <dbReference type="NCBI Taxonomy" id="1227465"/>
    <lineage>
        <taxon>Archaea</taxon>
        <taxon>Methanobacteriati</taxon>
        <taxon>Methanobacteriota</taxon>
        <taxon>Stenosarchaea group</taxon>
        <taxon>Halobacteria</taxon>
        <taxon>Halobacteriales</taxon>
        <taxon>Haloferacaceae</taxon>
        <taxon>Halorubrum</taxon>
    </lineage>
</organism>
<feature type="compositionally biased region" description="Low complexity" evidence="1">
    <location>
        <begin position="235"/>
        <end position="248"/>
    </location>
</feature>
<evidence type="ECO:0000256" key="1">
    <source>
        <dbReference type="SAM" id="MobiDB-lite"/>
    </source>
</evidence>
<evidence type="ECO:0000313" key="2">
    <source>
        <dbReference type="EMBL" id="ELZ47778.1"/>
    </source>
</evidence>
<name>M0EKZ7_9EURY</name>
<reference evidence="2 3" key="1">
    <citation type="journal article" date="2014" name="PLoS Genet.">
        <title>Phylogenetically driven sequencing of extremely halophilic archaea reveals strategies for static and dynamic osmo-response.</title>
        <authorList>
            <person name="Becker E.A."/>
            <person name="Seitzer P.M."/>
            <person name="Tritt A."/>
            <person name="Larsen D."/>
            <person name="Krusor M."/>
            <person name="Yao A.I."/>
            <person name="Wu D."/>
            <person name="Madern D."/>
            <person name="Eisen J.A."/>
            <person name="Darling A.E."/>
            <person name="Facciotti M.T."/>
        </authorList>
    </citation>
    <scope>NUCLEOTIDE SEQUENCE [LARGE SCALE GENOMIC DNA]</scope>
    <source>
        <strain evidence="2 3">DSM 19288</strain>
    </source>
</reference>
<comment type="caution">
    <text evidence="2">The sequence shown here is derived from an EMBL/GenBank/DDBJ whole genome shotgun (WGS) entry which is preliminary data.</text>
</comment>
<feature type="compositionally biased region" description="Polar residues" evidence="1">
    <location>
        <begin position="110"/>
        <end position="134"/>
    </location>
</feature>
<protein>
    <submittedName>
        <fullName evidence="2">Uncharacterized protein</fullName>
    </submittedName>
</protein>
<dbReference type="InterPro" id="IPR055927">
    <property type="entry name" value="DUF7504"/>
</dbReference>
<dbReference type="Pfam" id="PF24336">
    <property type="entry name" value="DUF7504"/>
    <property type="match status" value="1"/>
</dbReference>
<dbReference type="AlphaFoldDB" id="M0EKZ7"/>
<feature type="compositionally biased region" description="Basic and acidic residues" evidence="1">
    <location>
        <begin position="64"/>
        <end position="79"/>
    </location>
</feature>
<dbReference type="EMBL" id="AOJK01000011">
    <property type="protein sequence ID" value="ELZ47778.1"/>
    <property type="molecule type" value="Genomic_DNA"/>
</dbReference>
<proteinExistence type="predicted"/>
<feature type="compositionally biased region" description="Low complexity" evidence="1">
    <location>
        <begin position="138"/>
        <end position="178"/>
    </location>
</feature>
<sequence length="463" mass="49711">MSSGEADCVQLSLSTYMGDTERVSARSAASIMTGSNGSDEERSQNQSDRASRFSDIASEFSDEFGERSVDSAESHRESESPEAEDDASDRVKDPNDDADSWEWVGDDQTADTADQNPSDLGASDTSEQPTNGSRVWNDGSVDTTSTDDGSVDTTSTDDGSVDTTSTDDGSVDTTSTDDGPADDESIEDDPVKAVPTDGDQTRDDTGRTGSHAGGVDTDPNSDNQADGTGGRIWDESSNTSNYTTSTETVRSPSDETVSATSPPTGATGEIDPSSLFDEGQLGPGTNVLIQSESRSEQTQASCHQLLFEGDSDLDPYVLLLRYQPIEGERLEDIASKGHRTHVISIGYAQSVPPAADELVEVTQINNPNDITRLGIVVSRVTQGWSTDDRDIRVCYDSLNILLNYRDVKNAFRFLHVFLSTFTKTDAVAHFHADPLEGDPQAINTLKPLFDEVVSIDSTGTYVE</sequence>
<evidence type="ECO:0000313" key="3">
    <source>
        <dbReference type="Proteomes" id="UP000011586"/>
    </source>
</evidence>
<keyword evidence="3" id="KW-1185">Reference proteome</keyword>
<feature type="compositionally biased region" description="Acidic residues" evidence="1">
    <location>
        <begin position="96"/>
        <end position="109"/>
    </location>
</feature>
<accession>M0EKZ7</accession>